<keyword evidence="2" id="KW-1185">Reference proteome</keyword>
<name>A0ABR4PW23_9HELO</name>
<accession>A0ABR4PW23</accession>
<protein>
    <submittedName>
        <fullName evidence="1">Uncharacterized protein</fullName>
    </submittedName>
</protein>
<evidence type="ECO:0000313" key="2">
    <source>
        <dbReference type="Proteomes" id="UP001629113"/>
    </source>
</evidence>
<dbReference type="Gene3D" id="3.20.170.20">
    <property type="entry name" value="Protein of unknown function DUF952"/>
    <property type="match status" value="1"/>
</dbReference>
<reference evidence="1 2" key="1">
    <citation type="submission" date="2024-06" db="EMBL/GenBank/DDBJ databases">
        <title>Complete genome of Phlyctema vagabunda strain 19-DSS-EL-015.</title>
        <authorList>
            <person name="Fiorenzani C."/>
        </authorList>
    </citation>
    <scope>NUCLEOTIDE SEQUENCE [LARGE SCALE GENOMIC DNA]</scope>
    <source>
        <strain evidence="1 2">19-DSS-EL-015</strain>
    </source>
</reference>
<dbReference type="SUPFAM" id="SSF56399">
    <property type="entry name" value="ADP-ribosylation"/>
    <property type="match status" value="1"/>
</dbReference>
<dbReference type="Proteomes" id="UP001629113">
    <property type="component" value="Unassembled WGS sequence"/>
</dbReference>
<comment type="caution">
    <text evidence="1">The sequence shown here is derived from an EMBL/GenBank/DDBJ whole genome shotgun (WGS) entry which is preliminary data.</text>
</comment>
<dbReference type="PANTHER" id="PTHR34129:SF1">
    <property type="entry name" value="DUF952 DOMAIN-CONTAINING PROTEIN"/>
    <property type="match status" value="1"/>
</dbReference>
<dbReference type="InterPro" id="IPR009297">
    <property type="entry name" value="DUF952"/>
</dbReference>
<organism evidence="1 2">
    <name type="scientific">Phlyctema vagabunda</name>
    <dbReference type="NCBI Taxonomy" id="108571"/>
    <lineage>
        <taxon>Eukaryota</taxon>
        <taxon>Fungi</taxon>
        <taxon>Dikarya</taxon>
        <taxon>Ascomycota</taxon>
        <taxon>Pezizomycotina</taxon>
        <taxon>Leotiomycetes</taxon>
        <taxon>Helotiales</taxon>
        <taxon>Dermateaceae</taxon>
        <taxon>Phlyctema</taxon>
    </lineage>
</organism>
<sequence length="139" mass="15222">MAPPAFPSNIFKIVPTEPPAPLPSKLESSQLDSTDGFIHTSTAGQIPITTGLYFSAANEIWVLKLSTKALTEEGGRVIWEGPEGCIHIYLDEKTAGGESQLPALGSGNVTSVKKYERKNDEDWKSVFARDTQWLKDEDN</sequence>
<proteinExistence type="predicted"/>
<dbReference type="Pfam" id="PF06108">
    <property type="entry name" value="DUF952"/>
    <property type="match status" value="1"/>
</dbReference>
<evidence type="ECO:0000313" key="1">
    <source>
        <dbReference type="EMBL" id="KAL3427560.1"/>
    </source>
</evidence>
<dbReference type="PANTHER" id="PTHR34129">
    <property type="entry name" value="BLR1139 PROTEIN"/>
    <property type="match status" value="1"/>
</dbReference>
<gene>
    <name evidence="1" type="ORF">PVAG01_01069</name>
</gene>
<dbReference type="EMBL" id="JBFCZG010000001">
    <property type="protein sequence ID" value="KAL3427560.1"/>
    <property type="molecule type" value="Genomic_DNA"/>
</dbReference>